<accession>A0A075AGT5</accession>
<dbReference type="Proteomes" id="UP000054324">
    <property type="component" value="Unassembled WGS sequence"/>
</dbReference>
<protein>
    <submittedName>
        <fullName evidence="1">Uncharacterized protein</fullName>
    </submittedName>
</protein>
<dbReference type="RefSeq" id="XP_009167189.1">
    <property type="nucleotide sequence ID" value="XM_009168925.1"/>
</dbReference>
<dbReference type="EMBL" id="KL596686">
    <property type="protein sequence ID" value="KER29044.1"/>
    <property type="molecule type" value="Genomic_DNA"/>
</dbReference>
<evidence type="ECO:0000313" key="2">
    <source>
        <dbReference type="Proteomes" id="UP000054324"/>
    </source>
</evidence>
<proteinExistence type="predicted"/>
<dbReference type="KEGG" id="ovi:T265_04232"/>
<sequence length="80" mass="8767">MENRGLRLPDEPQEGRNRSWAVDEFSATFPKPLPEQSCSRSAVAPFRCLTATPPEGCTRAGILTGCPSLDRGSREEEVGF</sequence>
<dbReference type="OrthoDB" id="6241105at2759"/>
<dbReference type="CTD" id="20318418"/>
<reference evidence="1 2" key="1">
    <citation type="submission" date="2013-11" db="EMBL/GenBank/DDBJ databases">
        <title>Opisthorchis viverrini - life in the bile duct.</title>
        <authorList>
            <person name="Young N.D."/>
            <person name="Nagarajan N."/>
            <person name="Lin S.J."/>
            <person name="Korhonen P.K."/>
            <person name="Jex A.R."/>
            <person name="Hall R.S."/>
            <person name="Safavi-Hemami H."/>
            <person name="Kaewkong W."/>
            <person name="Bertrand D."/>
            <person name="Gao S."/>
            <person name="Seet Q."/>
            <person name="Wongkham S."/>
            <person name="Teh B.T."/>
            <person name="Wongkham C."/>
            <person name="Intapan P.M."/>
            <person name="Maleewong W."/>
            <person name="Yang X."/>
            <person name="Hu M."/>
            <person name="Wang Z."/>
            <person name="Hofmann A."/>
            <person name="Sternberg P.W."/>
            <person name="Tan P."/>
            <person name="Wang J."/>
            <person name="Gasser R.B."/>
        </authorList>
    </citation>
    <scope>NUCLEOTIDE SEQUENCE [LARGE SCALE GENOMIC DNA]</scope>
</reference>
<name>A0A075AGT5_OPIVI</name>
<evidence type="ECO:0000313" key="1">
    <source>
        <dbReference type="EMBL" id="KER29044.1"/>
    </source>
</evidence>
<dbReference type="AlphaFoldDB" id="A0A075AGT5"/>
<organism evidence="1 2">
    <name type="scientific">Opisthorchis viverrini</name>
    <name type="common">Southeast Asian liver fluke</name>
    <dbReference type="NCBI Taxonomy" id="6198"/>
    <lineage>
        <taxon>Eukaryota</taxon>
        <taxon>Metazoa</taxon>
        <taxon>Spiralia</taxon>
        <taxon>Lophotrochozoa</taxon>
        <taxon>Platyhelminthes</taxon>
        <taxon>Trematoda</taxon>
        <taxon>Digenea</taxon>
        <taxon>Opisthorchiida</taxon>
        <taxon>Opisthorchiata</taxon>
        <taxon>Opisthorchiidae</taxon>
        <taxon>Opisthorchis</taxon>
    </lineage>
</organism>
<gene>
    <name evidence="1" type="ORF">T265_04232</name>
</gene>
<keyword evidence="2" id="KW-1185">Reference proteome</keyword>
<dbReference type="GeneID" id="20318418"/>